<dbReference type="PANTHER" id="PTHR24320">
    <property type="entry name" value="RETINOL DEHYDROGENASE"/>
    <property type="match status" value="1"/>
</dbReference>
<reference evidence="3" key="1">
    <citation type="submission" date="2020-03" db="EMBL/GenBank/DDBJ databases">
        <title>Castanea mollissima Vanexum genome sequencing.</title>
        <authorList>
            <person name="Staton M."/>
        </authorList>
    </citation>
    <scope>NUCLEOTIDE SEQUENCE</scope>
    <source>
        <tissue evidence="3">Leaf</tissue>
    </source>
</reference>
<comment type="caution">
    <text evidence="3">The sequence shown here is derived from an EMBL/GenBank/DDBJ whole genome shotgun (WGS) entry which is preliminary data.</text>
</comment>
<dbReference type="OrthoDB" id="191139at2759"/>
<evidence type="ECO:0000313" key="4">
    <source>
        <dbReference type="Proteomes" id="UP000737018"/>
    </source>
</evidence>
<gene>
    <name evidence="3" type="ORF">CMV_000584</name>
</gene>
<name>A0A8J4VXK8_9ROSI</name>
<dbReference type="PRINTS" id="PR00081">
    <property type="entry name" value="GDHRDH"/>
</dbReference>
<evidence type="ECO:0000256" key="2">
    <source>
        <dbReference type="ARBA" id="ARBA00023002"/>
    </source>
</evidence>
<dbReference type="Gene3D" id="3.40.50.720">
    <property type="entry name" value="NAD(P)-binding Rossmann-like Domain"/>
    <property type="match status" value="1"/>
</dbReference>
<protein>
    <recommendedName>
        <fullName evidence="5">Short-chain dehydrogenase TIC 32, chloroplastic-like</fullName>
    </recommendedName>
</protein>
<accession>A0A8J4VXK8</accession>
<dbReference type="GO" id="GO:0016491">
    <property type="term" value="F:oxidoreductase activity"/>
    <property type="evidence" value="ECO:0007669"/>
    <property type="project" value="UniProtKB-KW"/>
</dbReference>
<dbReference type="PANTHER" id="PTHR24320:SF114">
    <property type="entry name" value="OS03G0115700 PROTEIN"/>
    <property type="match status" value="1"/>
</dbReference>
<organism evidence="3 4">
    <name type="scientific">Castanea mollissima</name>
    <name type="common">Chinese chestnut</name>
    <dbReference type="NCBI Taxonomy" id="60419"/>
    <lineage>
        <taxon>Eukaryota</taxon>
        <taxon>Viridiplantae</taxon>
        <taxon>Streptophyta</taxon>
        <taxon>Embryophyta</taxon>
        <taxon>Tracheophyta</taxon>
        <taxon>Spermatophyta</taxon>
        <taxon>Magnoliopsida</taxon>
        <taxon>eudicotyledons</taxon>
        <taxon>Gunneridae</taxon>
        <taxon>Pentapetalae</taxon>
        <taxon>rosids</taxon>
        <taxon>fabids</taxon>
        <taxon>Fagales</taxon>
        <taxon>Fagaceae</taxon>
        <taxon>Castanea</taxon>
    </lineage>
</organism>
<keyword evidence="4" id="KW-1185">Reference proteome</keyword>
<evidence type="ECO:0000313" key="3">
    <source>
        <dbReference type="EMBL" id="KAF3976228.1"/>
    </source>
</evidence>
<dbReference type="EMBL" id="JRKL02000033">
    <property type="protein sequence ID" value="KAF3976228.1"/>
    <property type="molecule type" value="Genomic_DNA"/>
</dbReference>
<sequence>MLETVKYLIGSAGASGYGSKSTAEQVTESCGDLSSITAIITGATSGIGAETALVLAKRGARLVLPARSLKAAEEAKARILSECPESDIFVMSLDLSSLTSVRNFVSEFESLDLPLSLLINNAGKFTHEHAISEDGVEMTFATNYLGHFLLTKLLLNRLIETAKQTGVQGRIVNVSSSIHGWFSGDLIRYLGLITRDKSHYDATRAYALSKLANVLHTKELAWGLKQMEANVTVNCVHPGIVRTRLTREREGFVTDLVFFLASKLLKTIPQAAATTCYVATHPRLLNVSGKYFADCNEATTSKLGCNSSEAARLWSTSEIMVSRDPKAVFNLLNALF</sequence>
<evidence type="ECO:0000256" key="1">
    <source>
        <dbReference type="ARBA" id="ARBA00006484"/>
    </source>
</evidence>
<evidence type="ECO:0008006" key="5">
    <source>
        <dbReference type="Google" id="ProtNLM"/>
    </source>
</evidence>
<dbReference type="Pfam" id="PF00106">
    <property type="entry name" value="adh_short"/>
    <property type="match status" value="1"/>
</dbReference>
<comment type="similarity">
    <text evidence="1">Belongs to the short-chain dehydrogenases/reductases (SDR) family.</text>
</comment>
<dbReference type="AlphaFoldDB" id="A0A8J4VXK8"/>
<proteinExistence type="inferred from homology"/>
<dbReference type="Proteomes" id="UP000737018">
    <property type="component" value="Unassembled WGS sequence"/>
</dbReference>
<dbReference type="InterPro" id="IPR036291">
    <property type="entry name" value="NAD(P)-bd_dom_sf"/>
</dbReference>
<dbReference type="SUPFAM" id="SSF51735">
    <property type="entry name" value="NAD(P)-binding Rossmann-fold domains"/>
    <property type="match status" value="1"/>
</dbReference>
<dbReference type="InterPro" id="IPR002347">
    <property type="entry name" value="SDR_fam"/>
</dbReference>
<keyword evidence="2" id="KW-0560">Oxidoreductase</keyword>